<evidence type="ECO:0000313" key="2">
    <source>
        <dbReference type="EMBL" id="SFD46410.1"/>
    </source>
</evidence>
<organism evidence="2 3">
    <name type="scientific">Lactobacillus bombicola</name>
    <dbReference type="NCBI Taxonomy" id="1505723"/>
    <lineage>
        <taxon>Bacteria</taxon>
        <taxon>Bacillati</taxon>
        <taxon>Bacillota</taxon>
        <taxon>Bacilli</taxon>
        <taxon>Lactobacillales</taxon>
        <taxon>Lactobacillaceae</taxon>
        <taxon>Lactobacillus</taxon>
    </lineage>
</organism>
<dbReference type="RefSeq" id="WP_090093165.1">
    <property type="nucleotide sequence ID" value="NZ_CBCRVU010000001.1"/>
</dbReference>
<feature type="transmembrane region" description="Helical" evidence="1">
    <location>
        <begin position="12"/>
        <end position="37"/>
    </location>
</feature>
<accession>A0A1I1STP5</accession>
<dbReference type="EMBL" id="FOMN01000004">
    <property type="protein sequence ID" value="SFD46410.1"/>
    <property type="molecule type" value="Genomic_DNA"/>
</dbReference>
<evidence type="ECO:0000256" key="1">
    <source>
        <dbReference type="SAM" id="Phobius"/>
    </source>
</evidence>
<name>A0A1I1STP5_9LACO</name>
<reference evidence="3" key="1">
    <citation type="submission" date="2016-10" db="EMBL/GenBank/DDBJ databases">
        <authorList>
            <person name="Varghese N."/>
            <person name="Submissions S."/>
        </authorList>
    </citation>
    <scope>NUCLEOTIDE SEQUENCE [LARGE SCALE GENOMIC DNA]</scope>
    <source>
        <strain evidence="3">R-53102</strain>
    </source>
</reference>
<dbReference type="Proteomes" id="UP000199599">
    <property type="component" value="Unassembled WGS sequence"/>
</dbReference>
<dbReference type="STRING" id="1505723.SAMN04487792_0979"/>
<sequence>MVWLKRIRIRNSLPAFTIVEIIITLTITLTLTLLGVVQLKAYNQRLILDNTTKEVKSSIEQAARISTIRHQAIIIRYYPVSKSLILIGKKYYRELKVANDIEIYNLALLQISPNGSLPAHTITITNHKNTRRIKLQMTWGRPIDDT</sequence>
<keyword evidence="1" id="KW-1133">Transmembrane helix</keyword>
<proteinExistence type="predicted"/>
<dbReference type="AlphaFoldDB" id="A0A1I1STP5"/>
<keyword evidence="1" id="KW-0472">Membrane</keyword>
<evidence type="ECO:0000313" key="3">
    <source>
        <dbReference type="Proteomes" id="UP000199599"/>
    </source>
</evidence>
<protein>
    <submittedName>
        <fullName evidence="2">Competence protein ComGD</fullName>
    </submittedName>
</protein>
<keyword evidence="1" id="KW-0812">Transmembrane</keyword>
<gene>
    <name evidence="2" type="ORF">SAMN04487792_0979</name>
</gene>